<dbReference type="Proteomes" id="UP001489004">
    <property type="component" value="Unassembled WGS sequence"/>
</dbReference>
<proteinExistence type="predicted"/>
<dbReference type="EMBL" id="JALJOR010000004">
    <property type="protein sequence ID" value="KAK9817946.1"/>
    <property type="molecule type" value="Genomic_DNA"/>
</dbReference>
<dbReference type="AlphaFoldDB" id="A0AAW1PW43"/>
<organism evidence="1 2">
    <name type="scientific">[Myrmecia] bisecta</name>
    <dbReference type="NCBI Taxonomy" id="41462"/>
    <lineage>
        <taxon>Eukaryota</taxon>
        <taxon>Viridiplantae</taxon>
        <taxon>Chlorophyta</taxon>
        <taxon>core chlorophytes</taxon>
        <taxon>Trebouxiophyceae</taxon>
        <taxon>Trebouxiales</taxon>
        <taxon>Trebouxiaceae</taxon>
        <taxon>Myrmecia</taxon>
    </lineage>
</organism>
<evidence type="ECO:0000313" key="2">
    <source>
        <dbReference type="Proteomes" id="UP001489004"/>
    </source>
</evidence>
<accession>A0AAW1PW43</accession>
<comment type="caution">
    <text evidence="1">The sequence shown here is derived from an EMBL/GenBank/DDBJ whole genome shotgun (WGS) entry which is preliminary data.</text>
</comment>
<name>A0AAW1PW43_9CHLO</name>
<sequence>MTALQSVPICEAIHLINLQGASYKQYTMRSASRQQLVCALGLALLAGQASAGFFDAINNAANTVNNALTNAATTATDAVTSGLGTATDAVGSAGKTAANAVTSGLNTADNAVNGALNTANRTVTGALKTAQNETAMAINKGVNVTALFVEDVKVVGADQFQNFKNALAPAAADFRNAINFDAQLDSAERALAPAFNLILQALVYTQAVGRTAANEVRNASDTLENNILRAIRDSRAGEVSQAVVVTLNNDTSGLAPVPDQNLTQALGFTVASSIAQADNATITALNTTRVAATFVNGFSDTITPCAATVSHTPGETTQDFQRKVAAKCCYLVTDSLTNAAILTESQGVGDQFLNAVMNAPTSGNATVIPLDSCFKGVSVS</sequence>
<evidence type="ECO:0000313" key="1">
    <source>
        <dbReference type="EMBL" id="KAK9817946.1"/>
    </source>
</evidence>
<protein>
    <submittedName>
        <fullName evidence="1">Uncharacterized protein</fullName>
    </submittedName>
</protein>
<keyword evidence="2" id="KW-1185">Reference proteome</keyword>
<gene>
    <name evidence="1" type="ORF">WJX72_004665</name>
</gene>
<reference evidence="1 2" key="1">
    <citation type="journal article" date="2024" name="Nat. Commun.">
        <title>Phylogenomics reveals the evolutionary origins of lichenization in chlorophyte algae.</title>
        <authorList>
            <person name="Puginier C."/>
            <person name="Libourel C."/>
            <person name="Otte J."/>
            <person name="Skaloud P."/>
            <person name="Haon M."/>
            <person name="Grisel S."/>
            <person name="Petersen M."/>
            <person name="Berrin J.G."/>
            <person name="Delaux P.M."/>
            <person name="Dal Grande F."/>
            <person name="Keller J."/>
        </authorList>
    </citation>
    <scope>NUCLEOTIDE SEQUENCE [LARGE SCALE GENOMIC DNA]</scope>
    <source>
        <strain evidence="1 2">SAG 2043</strain>
    </source>
</reference>